<dbReference type="HOGENOM" id="CLU_165422_0_0_9"/>
<proteinExistence type="predicted"/>
<dbReference type="AlphaFoldDB" id="V9W982"/>
<evidence type="ECO:0000313" key="2">
    <source>
        <dbReference type="Proteomes" id="UP000029431"/>
    </source>
</evidence>
<organism evidence="1 2">
    <name type="scientific">Paenibacillus larvae subsp. larvae DSM 25430</name>
    <dbReference type="NCBI Taxonomy" id="697284"/>
    <lineage>
        <taxon>Bacteria</taxon>
        <taxon>Bacillati</taxon>
        <taxon>Bacillota</taxon>
        <taxon>Bacilli</taxon>
        <taxon>Bacillales</taxon>
        <taxon>Paenibacillaceae</taxon>
        <taxon>Paenibacillus</taxon>
    </lineage>
</organism>
<sequence length="70" mass="7829">MPDAGVNQYKPSNRGICTECGDRLERHGKCPTLEGNHIVCPGDYIIRGVKGEYYPCKPDIFAETYEPVEP</sequence>
<dbReference type="eggNOG" id="ENOG5033670">
    <property type="taxonomic scope" value="Bacteria"/>
</dbReference>
<dbReference type="KEGG" id="plv:ERIC2_c26620"/>
<dbReference type="EMBL" id="CP003355">
    <property type="protein sequence ID" value="AHD06449.1"/>
    <property type="molecule type" value="Genomic_DNA"/>
</dbReference>
<gene>
    <name evidence="1" type="ORF">ERIC2_c26620</name>
</gene>
<evidence type="ECO:0000313" key="1">
    <source>
        <dbReference type="EMBL" id="AHD06449.1"/>
    </source>
</evidence>
<name>V9W982_9BACL</name>
<accession>V9W982</accession>
<keyword evidence="2" id="KW-1185">Reference proteome</keyword>
<reference evidence="1 2" key="1">
    <citation type="journal article" date="2014" name="PLoS ONE">
        <title>How to Kill the Honey Bee Larva: Genomic Potential and Virulence Mechanisms of Paenibacillus larvae.</title>
        <authorList>
            <person name="Djukic M."/>
            <person name="Brzuszkiewicz E."/>
            <person name="Funfhaus A."/>
            <person name="Voss J."/>
            <person name="Gollnow K."/>
            <person name="Poppinga L."/>
            <person name="Liesegang H."/>
            <person name="Garcia-Gonzalez E."/>
            <person name="Genersch E."/>
            <person name="Daniel R."/>
        </authorList>
    </citation>
    <scope>NUCLEOTIDE SEQUENCE [LARGE SCALE GENOMIC DNA]</scope>
    <source>
        <strain evidence="1 2">DSM 25430</strain>
    </source>
</reference>
<protein>
    <submittedName>
        <fullName evidence="1">Uncharacterized protein</fullName>
    </submittedName>
</protein>
<dbReference type="Proteomes" id="UP000029431">
    <property type="component" value="Chromosome"/>
</dbReference>